<feature type="binding site" evidence="3">
    <location>
        <begin position="322"/>
        <end position="325"/>
    </location>
    <ligand>
        <name>substrate</name>
    </ligand>
</feature>
<feature type="domain" description="Myotubularin phosphatase" evidence="6">
    <location>
        <begin position="198"/>
        <end position="574"/>
    </location>
</feature>
<feature type="binding site" evidence="3">
    <location>
        <begin position="347"/>
        <end position="348"/>
    </location>
    <ligand>
        <name>substrate</name>
    </ligand>
</feature>
<dbReference type="SUPFAM" id="SSF52799">
    <property type="entry name" value="(Phosphotyrosine protein) phosphatases II"/>
    <property type="match status" value="1"/>
</dbReference>
<evidence type="ECO:0000259" key="6">
    <source>
        <dbReference type="PROSITE" id="PS51339"/>
    </source>
</evidence>
<dbReference type="AlphaFoldDB" id="A0AA39M2N9"/>
<name>A0AA39M2N9_9BILA</name>
<feature type="compositionally biased region" description="Polar residues" evidence="5">
    <location>
        <begin position="657"/>
        <end position="669"/>
    </location>
</feature>
<feature type="compositionally biased region" description="Polar residues" evidence="5">
    <location>
        <begin position="948"/>
        <end position="967"/>
    </location>
</feature>
<feature type="compositionally biased region" description="Polar residues" evidence="5">
    <location>
        <begin position="679"/>
        <end position="714"/>
    </location>
</feature>
<dbReference type="GO" id="GO:0005737">
    <property type="term" value="C:cytoplasm"/>
    <property type="evidence" value="ECO:0007669"/>
    <property type="project" value="TreeGrafter"/>
</dbReference>
<feature type="region of interest" description="Disordered" evidence="5">
    <location>
        <begin position="613"/>
        <end position="743"/>
    </location>
</feature>
<dbReference type="InterPro" id="IPR030564">
    <property type="entry name" value="Myotubularin"/>
</dbReference>
<reference evidence="7" key="1">
    <citation type="submission" date="2023-06" db="EMBL/GenBank/DDBJ databases">
        <title>Genomic analysis of the entomopathogenic nematode Steinernema hermaphroditum.</title>
        <authorList>
            <person name="Schwarz E.M."/>
            <person name="Heppert J.K."/>
            <person name="Baniya A."/>
            <person name="Schwartz H.T."/>
            <person name="Tan C.-H."/>
            <person name="Antoshechkin I."/>
            <person name="Sternberg P.W."/>
            <person name="Goodrich-Blair H."/>
            <person name="Dillman A.R."/>
        </authorList>
    </citation>
    <scope>NUCLEOTIDE SEQUENCE</scope>
    <source>
        <strain evidence="7">PS9179</strain>
        <tissue evidence="7">Whole animal</tissue>
    </source>
</reference>
<evidence type="ECO:0000256" key="1">
    <source>
        <dbReference type="ARBA" id="ARBA00007471"/>
    </source>
</evidence>
<dbReference type="Proteomes" id="UP001175271">
    <property type="component" value="Unassembled WGS sequence"/>
</dbReference>
<dbReference type="PANTHER" id="PTHR10807:SF129">
    <property type="entry name" value="MYOTUBULARIN-RELATED PROTEIN 3"/>
    <property type="match status" value="1"/>
</dbReference>
<dbReference type="InterPro" id="IPR016130">
    <property type="entry name" value="Tyr_Pase_AS"/>
</dbReference>
<evidence type="ECO:0000313" key="8">
    <source>
        <dbReference type="Proteomes" id="UP001175271"/>
    </source>
</evidence>
<dbReference type="PROSITE" id="PS00383">
    <property type="entry name" value="TYR_PHOSPHATASE_1"/>
    <property type="match status" value="1"/>
</dbReference>
<protein>
    <recommendedName>
        <fullName evidence="6">Myotubularin phosphatase domain-containing protein</fullName>
    </recommendedName>
</protein>
<feature type="active site" description="Phosphocysteine intermediate" evidence="2">
    <location>
        <position position="409"/>
    </location>
</feature>
<accession>A0AA39M2N9</accession>
<dbReference type="SUPFAM" id="SSF50729">
    <property type="entry name" value="PH domain-like"/>
    <property type="match status" value="1"/>
</dbReference>
<keyword evidence="8" id="KW-1185">Reference proteome</keyword>
<dbReference type="CDD" id="cd14507">
    <property type="entry name" value="PTP-MTM-like"/>
    <property type="match status" value="1"/>
</dbReference>
<feature type="compositionally biased region" description="Polar residues" evidence="5">
    <location>
        <begin position="631"/>
        <end position="649"/>
    </location>
</feature>
<feature type="compositionally biased region" description="Polar residues" evidence="5">
    <location>
        <begin position="721"/>
        <end position="743"/>
    </location>
</feature>
<feature type="region of interest" description="Disordered" evidence="5">
    <location>
        <begin position="943"/>
        <end position="967"/>
    </location>
</feature>
<keyword evidence="4" id="KW-0175">Coiled coil</keyword>
<proteinExistence type="inferred from homology"/>
<dbReference type="InterPro" id="IPR010569">
    <property type="entry name" value="Myotubularin-like_Pase_dom"/>
</dbReference>
<comment type="caution">
    <text evidence="7">The sequence shown here is derived from an EMBL/GenBank/DDBJ whole genome shotgun (WGS) entry which is preliminary data.</text>
</comment>
<dbReference type="PANTHER" id="PTHR10807">
    <property type="entry name" value="MYOTUBULARIN-RELATED"/>
    <property type="match status" value="1"/>
</dbReference>
<organism evidence="7 8">
    <name type="scientific">Steinernema hermaphroditum</name>
    <dbReference type="NCBI Taxonomy" id="289476"/>
    <lineage>
        <taxon>Eukaryota</taxon>
        <taxon>Metazoa</taxon>
        <taxon>Ecdysozoa</taxon>
        <taxon>Nematoda</taxon>
        <taxon>Chromadorea</taxon>
        <taxon>Rhabditida</taxon>
        <taxon>Tylenchina</taxon>
        <taxon>Panagrolaimomorpha</taxon>
        <taxon>Strongyloidoidea</taxon>
        <taxon>Steinernematidae</taxon>
        <taxon>Steinernema</taxon>
    </lineage>
</organism>
<dbReference type="PROSITE" id="PS51339">
    <property type="entry name" value="PPASE_MYOTUBULARIN"/>
    <property type="match status" value="1"/>
</dbReference>
<dbReference type="Pfam" id="PF06602">
    <property type="entry name" value="Myotub-related"/>
    <property type="match status" value="1"/>
</dbReference>
<dbReference type="GO" id="GO:0004438">
    <property type="term" value="F:phosphatidylinositol-3-phosphate phosphatase activity"/>
    <property type="evidence" value="ECO:0007669"/>
    <property type="project" value="TreeGrafter"/>
</dbReference>
<gene>
    <name evidence="7" type="ORF">QR680_013526</name>
</gene>
<dbReference type="GO" id="GO:0046856">
    <property type="term" value="P:phosphatidylinositol dephosphorylation"/>
    <property type="evidence" value="ECO:0007669"/>
    <property type="project" value="TreeGrafter"/>
</dbReference>
<dbReference type="EMBL" id="JAUCMV010000002">
    <property type="protein sequence ID" value="KAK0418369.1"/>
    <property type="molecule type" value="Genomic_DNA"/>
</dbReference>
<evidence type="ECO:0000313" key="7">
    <source>
        <dbReference type="EMBL" id="KAK0418369.1"/>
    </source>
</evidence>
<evidence type="ECO:0000256" key="3">
    <source>
        <dbReference type="PIRSR" id="PIRSR630564-2"/>
    </source>
</evidence>
<sequence length="967" mass="107278">MPMTEAIAIEGAQVDGSHHDPESFVDTADQLFCTSSTSKFSNISVASPPDATSFMEITESPDKVVRPRKPCTLSDISLLPGETICTISQESILHGDVYFTNYRVLFMLEDKTGIAVIPRVALEYVQVEGDDTIITVICRNGRLFRISTGNPDRARAIHKRLLVMAAEARSPASLFAFQVAQSVTDATPSWLRGGPVLGITFDELQKEFDRLQFTSYWKISSANTGFNLIETYPEHLIVPESITDQSLATAVAGRFLGRIPSAVWRDVKSGATLFRSSQPVISWFGPTNSDEVDLYDKCRQCTGDNASMIIMDARSSTSAHANRVKGGGFESANVYIGADVKFMNLPNIHAVRDSFARFRQIISVKELDMFYFQNVHNCNWLYQVYNIILSAKQCVEYLVDSGENVLVHCSDGWDRTTQIVSLAKLMGDAYYRTTEGFELLIRGDWIGFGHKFNDRNAIFNHPSTENEKSPIFLQWLDCVFQLWTANPTAFQFNANYLVKIAQHCYSGLFGTFLFNSLKEHNDFLKAINCKALPSLWSFLNHYSDRFQNVYYDSNQSSRLKVPPMRNLKVWEAVYNPNRFEEPLNSTNDGIAPNFSDLVHSSFVESFYPENSNRAGAISRSHSEENVSSSVGKTTTIGGPQTFCYSSQEGFGQRRRSASQVDATSISSMDATLKVDELPQPSTSTDPNEPSLQTPSSSQDSTEVVDEANTSSAETISDRDQNSSISSEGDQSEPEASSSGTCSRNSVIHRSRKFRLRFGKEKVVDADGLTSIINIENDNVQRIMSTYEKRILELQAQIEKLKHCHTLKANDDKRPSEDGDEQCVLKTDDEFEMVNANLEDDNENVSRFDAADPVSLDGVGVAGVHQSEDLHGVQDGFQRLKRCGVRRSTTGSDRSSLSGCSAAALSSDFMDQMNFEGLHAAGIHSSSENRSQLVPISLDSGSVLRHRQPSTSSTASFNFLPNGQTVHG</sequence>
<evidence type="ECO:0000256" key="2">
    <source>
        <dbReference type="PIRSR" id="PIRSR630564-1"/>
    </source>
</evidence>
<dbReference type="GO" id="GO:0106018">
    <property type="term" value="F:phosphatidylinositol-3,5-bisphosphate phosphatase activity"/>
    <property type="evidence" value="ECO:0007669"/>
    <property type="project" value="TreeGrafter"/>
</dbReference>
<feature type="binding site" evidence="3">
    <location>
        <begin position="409"/>
        <end position="415"/>
    </location>
    <ligand>
        <name>substrate</name>
    </ligand>
</feature>
<comment type="similarity">
    <text evidence="1">Belongs to the protein-tyrosine phosphatase family. Non-receptor class myotubularin subfamily.</text>
</comment>
<evidence type="ECO:0000256" key="5">
    <source>
        <dbReference type="SAM" id="MobiDB-lite"/>
    </source>
</evidence>
<dbReference type="InterPro" id="IPR029021">
    <property type="entry name" value="Prot-tyrosine_phosphatase-like"/>
</dbReference>
<evidence type="ECO:0000256" key="4">
    <source>
        <dbReference type="SAM" id="Coils"/>
    </source>
</evidence>
<feature type="coiled-coil region" evidence="4">
    <location>
        <begin position="776"/>
        <end position="803"/>
    </location>
</feature>